<name>A0A1Y1LR36_PHOPY</name>
<dbReference type="InterPro" id="IPR032071">
    <property type="entry name" value="DUF4806"/>
</dbReference>
<protein>
    <recommendedName>
        <fullName evidence="1">DUF4806 domain-containing protein</fullName>
    </recommendedName>
</protein>
<dbReference type="EMBL" id="GEZM01049110">
    <property type="protein sequence ID" value="JAV76093.1"/>
    <property type="molecule type" value="Transcribed_RNA"/>
</dbReference>
<sequence>MDEETWSVVKFVQENSVEAVPSNWLQPGGKCYFPTYSNIRLQQALQRREEPRKEWPLYDIFLFRNNVYDNFNVAQKKAKKATITSDLESDSTIAIVPPKRKRIIKHFSSFSSVEDEIEHVSSLPPHPQLKVVKKVVQAEVHSVDIDDTSPPAPDNSDKVTKLVESDQNLEGVESNRGMLVKILHKQNIIMALLNAMNERFANMEKKMVLSAEPSVEISDTIFTKFDFPFNVIEALEDFETFINNPAELNKVVLEFSRLGGNVPYNFVARSMEKLFTNQLANNFSYYGRKQKRPFNKLNVNKLVIESGLSIFPTSTRMVFEQSIAKWLRRAKERKDKN</sequence>
<dbReference type="Pfam" id="PF16064">
    <property type="entry name" value="DUF4806"/>
    <property type="match status" value="1"/>
</dbReference>
<proteinExistence type="predicted"/>
<feature type="domain" description="DUF4806" evidence="1">
    <location>
        <begin position="224"/>
        <end position="303"/>
    </location>
</feature>
<organism evidence="2">
    <name type="scientific">Photinus pyralis</name>
    <name type="common">Common eastern firefly</name>
    <name type="synonym">Lampyris pyralis</name>
    <dbReference type="NCBI Taxonomy" id="7054"/>
    <lineage>
        <taxon>Eukaryota</taxon>
        <taxon>Metazoa</taxon>
        <taxon>Ecdysozoa</taxon>
        <taxon>Arthropoda</taxon>
        <taxon>Hexapoda</taxon>
        <taxon>Insecta</taxon>
        <taxon>Pterygota</taxon>
        <taxon>Neoptera</taxon>
        <taxon>Endopterygota</taxon>
        <taxon>Coleoptera</taxon>
        <taxon>Polyphaga</taxon>
        <taxon>Elateriformia</taxon>
        <taxon>Elateroidea</taxon>
        <taxon>Lampyridae</taxon>
        <taxon>Lampyrinae</taxon>
        <taxon>Photinus</taxon>
    </lineage>
</organism>
<dbReference type="AlphaFoldDB" id="A0A1Y1LR36"/>
<accession>A0A1Y1LR36</accession>
<evidence type="ECO:0000259" key="1">
    <source>
        <dbReference type="Pfam" id="PF16064"/>
    </source>
</evidence>
<dbReference type="EMBL" id="GEZM01049108">
    <property type="protein sequence ID" value="JAV76096.1"/>
    <property type="molecule type" value="Transcribed_RNA"/>
</dbReference>
<dbReference type="PANTHER" id="PTHR34153">
    <property type="entry name" value="SI:CH211-262H13.3-RELATED-RELATED"/>
    <property type="match status" value="1"/>
</dbReference>
<evidence type="ECO:0000313" key="2">
    <source>
        <dbReference type="EMBL" id="JAV76093.1"/>
    </source>
</evidence>
<reference evidence="2" key="1">
    <citation type="journal article" date="2016" name="Sci. Rep.">
        <title>Molecular characterization of firefly nuptial gifts: a multi-omics approach sheds light on postcopulatory sexual selection.</title>
        <authorList>
            <person name="Al-Wathiqui N."/>
            <person name="Fallon T.R."/>
            <person name="South A."/>
            <person name="Weng J.K."/>
            <person name="Lewis S.M."/>
        </authorList>
    </citation>
    <scope>NUCLEOTIDE SEQUENCE</scope>
</reference>
<dbReference type="PANTHER" id="PTHR34153:SF2">
    <property type="entry name" value="SI:CH211-262H13.3-RELATED"/>
    <property type="match status" value="1"/>
</dbReference>